<dbReference type="OrthoDB" id="9782626at2"/>
<dbReference type="InterPro" id="IPR013022">
    <property type="entry name" value="Xyl_isomerase-like_TIM-brl"/>
</dbReference>
<comment type="caution">
    <text evidence="2">The sequence shown here is derived from an EMBL/GenBank/DDBJ whole genome shotgun (WGS) entry which is preliminary data.</text>
</comment>
<evidence type="ECO:0000313" key="2">
    <source>
        <dbReference type="EMBL" id="RAV20326.1"/>
    </source>
</evidence>
<proteinExistence type="predicted"/>
<dbReference type="InterPro" id="IPR050312">
    <property type="entry name" value="IolE/XylAMocC-like"/>
</dbReference>
<organism evidence="2 3">
    <name type="scientific">Paenibacillus contaminans</name>
    <dbReference type="NCBI Taxonomy" id="450362"/>
    <lineage>
        <taxon>Bacteria</taxon>
        <taxon>Bacillati</taxon>
        <taxon>Bacillota</taxon>
        <taxon>Bacilli</taxon>
        <taxon>Bacillales</taxon>
        <taxon>Paenibacillaceae</taxon>
        <taxon>Paenibacillus</taxon>
    </lineage>
</organism>
<evidence type="ECO:0000313" key="3">
    <source>
        <dbReference type="Proteomes" id="UP000250369"/>
    </source>
</evidence>
<keyword evidence="3" id="KW-1185">Reference proteome</keyword>
<reference evidence="2 3" key="1">
    <citation type="journal article" date="2009" name="Int. J. Syst. Evol. Microbiol.">
        <title>Paenibacillus contaminans sp. nov., isolated from a contaminated laboratory plate.</title>
        <authorList>
            <person name="Chou J.H."/>
            <person name="Lee J.H."/>
            <person name="Lin M.C."/>
            <person name="Chang P.S."/>
            <person name="Arun A.B."/>
            <person name="Young C.C."/>
            <person name="Chen W.M."/>
        </authorList>
    </citation>
    <scope>NUCLEOTIDE SEQUENCE [LARGE SCALE GENOMIC DNA]</scope>
    <source>
        <strain evidence="2 3">CKOBP-6</strain>
    </source>
</reference>
<dbReference type="RefSeq" id="WP_113031722.1">
    <property type="nucleotide sequence ID" value="NZ_QMFB01000008.1"/>
</dbReference>
<dbReference type="Gene3D" id="3.20.20.150">
    <property type="entry name" value="Divalent-metal-dependent TIM barrel enzymes"/>
    <property type="match status" value="1"/>
</dbReference>
<dbReference type="SUPFAM" id="SSF51658">
    <property type="entry name" value="Xylose isomerase-like"/>
    <property type="match status" value="1"/>
</dbReference>
<protein>
    <submittedName>
        <fullName evidence="2">Sugar phosphate isomerase/epimerase</fullName>
    </submittedName>
</protein>
<dbReference type="Proteomes" id="UP000250369">
    <property type="component" value="Unassembled WGS sequence"/>
</dbReference>
<dbReference type="GO" id="GO:0016853">
    <property type="term" value="F:isomerase activity"/>
    <property type="evidence" value="ECO:0007669"/>
    <property type="project" value="UniProtKB-KW"/>
</dbReference>
<gene>
    <name evidence="2" type="ORF">DQG23_15235</name>
</gene>
<keyword evidence="2" id="KW-0413">Isomerase</keyword>
<dbReference type="PANTHER" id="PTHR12110">
    <property type="entry name" value="HYDROXYPYRUVATE ISOMERASE"/>
    <property type="match status" value="1"/>
</dbReference>
<dbReference type="EMBL" id="QMFB01000008">
    <property type="protein sequence ID" value="RAV20326.1"/>
    <property type="molecule type" value="Genomic_DNA"/>
</dbReference>
<dbReference type="InterPro" id="IPR036237">
    <property type="entry name" value="Xyl_isomerase-like_sf"/>
</dbReference>
<accession>A0A329MM00</accession>
<sequence length="282" mass="30462">MIKGLTLAGVGSIGSLEDFVVKSGANGFQAIDTSGGALRKLIEERGEAGAKSFLSENGIRIGSIGLSVEWRQSEEKFLETLTGLASDAEAAAKLGCSSCCTYILPSTDFKAAHHMTITTRRLRTCAQILGAYGIRLGLEFVGPHHLRTAWKHPFIWTMQETLDWIAAIGEPNVGLLLDAYHWYTSNGTVEELLALKPEQIVHVHINDAKPVPVEEALDNDRLYPGEGVIDLAAFLKAVSRIGYKGVVAQEILTPQAPSQSSEELLKRSADAFIKVYAAAGLE</sequence>
<dbReference type="Pfam" id="PF01261">
    <property type="entry name" value="AP_endonuc_2"/>
    <property type="match status" value="1"/>
</dbReference>
<dbReference type="PANTHER" id="PTHR12110:SF21">
    <property type="entry name" value="XYLOSE ISOMERASE-LIKE TIM BARREL DOMAIN-CONTAINING PROTEIN"/>
    <property type="match status" value="1"/>
</dbReference>
<name>A0A329MM00_9BACL</name>
<dbReference type="AlphaFoldDB" id="A0A329MM00"/>
<evidence type="ECO:0000259" key="1">
    <source>
        <dbReference type="Pfam" id="PF01261"/>
    </source>
</evidence>
<feature type="domain" description="Xylose isomerase-like TIM barrel" evidence="1">
    <location>
        <begin position="19"/>
        <end position="269"/>
    </location>
</feature>